<feature type="transmembrane region" description="Helical" evidence="6">
    <location>
        <begin position="313"/>
        <end position="335"/>
    </location>
</feature>
<keyword evidence="8" id="KW-1185">Reference proteome</keyword>
<evidence type="ECO:0000256" key="6">
    <source>
        <dbReference type="SAM" id="Phobius"/>
    </source>
</evidence>
<dbReference type="Proteomes" id="UP000044602">
    <property type="component" value="Unassembled WGS sequence"/>
</dbReference>
<organism evidence="7 8">
    <name type="scientific">Verticillium longisporum</name>
    <name type="common">Verticillium dahliae var. longisporum</name>
    <dbReference type="NCBI Taxonomy" id="100787"/>
    <lineage>
        <taxon>Eukaryota</taxon>
        <taxon>Fungi</taxon>
        <taxon>Dikarya</taxon>
        <taxon>Ascomycota</taxon>
        <taxon>Pezizomycotina</taxon>
        <taxon>Sordariomycetes</taxon>
        <taxon>Hypocreomycetidae</taxon>
        <taxon>Glomerellales</taxon>
        <taxon>Plectosphaerellaceae</taxon>
        <taxon>Verticillium</taxon>
    </lineage>
</organism>
<proteinExistence type="predicted"/>
<dbReference type="EMBL" id="CVQH01015558">
    <property type="protein sequence ID" value="CRK23452.1"/>
    <property type="molecule type" value="Genomic_DNA"/>
</dbReference>
<name>A0A0G4LN33_VERLO</name>
<feature type="transmembrane region" description="Helical" evidence="6">
    <location>
        <begin position="212"/>
        <end position="231"/>
    </location>
</feature>
<evidence type="ECO:0000256" key="4">
    <source>
        <dbReference type="ARBA" id="ARBA00023136"/>
    </source>
</evidence>
<feature type="compositionally biased region" description="Acidic residues" evidence="5">
    <location>
        <begin position="705"/>
        <end position="718"/>
    </location>
</feature>
<evidence type="ECO:0000256" key="3">
    <source>
        <dbReference type="ARBA" id="ARBA00022989"/>
    </source>
</evidence>
<dbReference type="PANTHER" id="PTHR23507:SF40">
    <property type="entry name" value="TETRACYCLINE-EFFLUX TRANSPORTER"/>
    <property type="match status" value="1"/>
</dbReference>
<dbReference type="Gene3D" id="1.20.1250.20">
    <property type="entry name" value="MFS general substrate transporter like domains"/>
    <property type="match status" value="1"/>
</dbReference>
<keyword evidence="4 6" id="KW-0472">Membrane</keyword>
<feature type="transmembrane region" description="Helical" evidence="6">
    <location>
        <begin position="534"/>
        <end position="554"/>
    </location>
</feature>
<feature type="transmembrane region" description="Helical" evidence="6">
    <location>
        <begin position="673"/>
        <end position="693"/>
    </location>
</feature>
<feature type="transmembrane region" description="Helical" evidence="6">
    <location>
        <begin position="341"/>
        <end position="362"/>
    </location>
</feature>
<feature type="transmembrane region" description="Helical" evidence="6">
    <location>
        <begin position="410"/>
        <end position="430"/>
    </location>
</feature>
<sequence length="736" mass="79349">MRIDPWSNEQLALHCIVIVSRLSLFAIQAITSLRSQLPCHPHTWLTTLGPDALIIIFFFLSIPLAPHSIPPFGLCSIYNFVHACNGPQLTLPIPPPPHYTIRAKWDITFAPIDSPSIQPRRSSSALELATGTQRRLARHLLAMSAPKTYAAVVADEQDPVLGSPLNSANNLNATSPFLRNMDGDNDEQGARAAGWDAAAEFDGLPWWQVPSVTWLLVPFFIFAMAFGGMIVPKLNLIVDLVCRKHFADETLLDPNFTFIPVVLGADNPQCFIPEVKKSVSMFTMAINLTVGILSAFTAPKFGQLSDRYGRTKFLALASIGGISAEIITILCAKYPDVVHYNWLIVAAVCDGLTGSFTAGGILSNSYASDCTPPSKRAVVIGRLHACLFTGLAVGPLLAGFLVAATGTLLSVFYALLICHIFFLFFAGFVVPESLSQQRRLGAQKEHADEQDDRSARGTWLAPLHVANVLAPLKALWPTKAGSSPALRRNLVALATIDMIIAGVAMSVGTVLLLYCESDDTWGWGTVESSRFISLLSWVRVFVLLAILPAINHVFRVRPNARRARASGSAVPDANQGADALDIWLLRTALVSDILGGTGYMLARHEGVFVFAGMLTAMGGLGGATVQAALTKHVPSQQVGQLLGAIGLLQALSRIVGPIAFNSLYAVTVGRFDTAIFALLVSLFLLAFLATWLVRPHVYLKHDEEPVGPDEPAGEEEPLLQEQRGRSAVESQVAASG</sequence>
<dbReference type="GO" id="GO:0016020">
    <property type="term" value="C:membrane"/>
    <property type="evidence" value="ECO:0007669"/>
    <property type="project" value="UniProtKB-SubCell"/>
</dbReference>
<dbReference type="STRING" id="100787.A0A0G4LN33"/>
<reference evidence="7 8" key="1">
    <citation type="submission" date="2015-05" db="EMBL/GenBank/DDBJ databases">
        <authorList>
            <person name="Wang D.B."/>
            <person name="Wang M."/>
        </authorList>
    </citation>
    <scope>NUCLEOTIDE SEQUENCE [LARGE SCALE GENOMIC DNA]</scope>
    <source>
        <strain evidence="7">VL1</strain>
    </source>
</reference>
<dbReference type="SUPFAM" id="SSF103473">
    <property type="entry name" value="MFS general substrate transporter"/>
    <property type="match status" value="1"/>
</dbReference>
<feature type="transmembrane region" description="Helical" evidence="6">
    <location>
        <begin position="383"/>
        <end position="404"/>
    </location>
</feature>
<dbReference type="GO" id="GO:0022857">
    <property type="term" value="F:transmembrane transporter activity"/>
    <property type="evidence" value="ECO:0007669"/>
    <property type="project" value="InterPro"/>
</dbReference>
<evidence type="ECO:0000313" key="8">
    <source>
        <dbReference type="Proteomes" id="UP000044602"/>
    </source>
</evidence>
<dbReference type="Pfam" id="PF07690">
    <property type="entry name" value="MFS_1"/>
    <property type="match status" value="1"/>
</dbReference>
<feature type="transmembrane region" description="Helical" evidence="6">
    <location>
        <begin position="608"/>
        <end position="629"/>
    </location>
</feature>
<keyword evidence="2 6" id="KW-0812">Transmembrane</keyword>
<feature type="transmembrane region" description="Helical" evidence="6">
    <location>
        <begin position="281"/>
        <end position="301"/>
    </location>
</feature>
<feature type="region of interest" description="Disordered" evidence="5">
    <location>
        <begin position="703"/>
        <end position="736"/>
    </location>
</feature>
<evidence type="ECO:0000256" key="1">
    <source>
        <dbReference type="ARBA" id="ARBA00004141"/>
    </source>
</evidence>
<keyword evidence="3 6" id="KW-1133">Transmembrane helix</keyword>
<dbReference type="PANTHER" id="PTHR23507">
    <property type="entry name" value="ZGC:174356"/>
    <property type="match status" value="1"/>
</dbReference>
<evidence type="ECO:0000313" key="7">
    <source>
        <dbReference type="EMBL" id="CRK23452.1"/>
    </source>
</evidence>
<gene>
    <name evidence="7" type="ORF">BN1708_013688</name>
</gene>
<evidence type="ECO:0000256" key="2">
    <source>
        <dbReference type="ARBA" id="ARBA00022692"/>
    </source>
</evidence>
<feature type="transmembrane region" description="Helical" evidence="6">
    <location>
        <begin position="641"/>
        <end position="667"/>
    </location>
</feature>
<accession>A0A0G4LN33</accession>
<evidence type="ECO:0000256" key="5">
    <source>
        <dbReference type="SAM" id="MobiDB-lite"/>
    </source>
</evidence>
<protein>
    <recommendedName>
        <fullName evidence="9">Major facilitator superfamily (MFS) profile domain-containing protein</fullName>
    </recommendedName>
</protein>
<comment type="subcellular location">
    <subcellularLocation>
        <location evidence="1">Membrane</location>
        <topology evidence="1">Multi-pass membrane protein</topology>
    </subcellularLocation>
</comment>
<evidence type="ECO:0008006" key="9">
    <source>
        <dbReference type="Google" id="ProtNLM"/>
    </source>
</evidence>
<feature type="transmembrane region" description="Helical" evidence="6">
    <location>
        <begin position="490"/>
        <end position="514"/>
    </location>
</feature>
<dbReference type="InterPro" id="IPR036259">
    <property type="entry name" value="MFS_trans_sf"/>
</dbReference>
<dbReference type="AlphaFoldDB" id="A0A0G4LN33"/>
<feature type="transmembrane region" description="Helical" evidence="6">
    <location>
        <begin position="12"/>
        <end position="31"/>
    </location>
</feature>
<dbReference type="InterPro" id="IPR011701">
    <property type="entry name" value="MFS"/>
</dbReference>